<organism evidence="2 3">
    <name type="scientific">Hermanssonia centrifuga</name>
    <dbReference type="NCBI Taxonomy" id="98765"/>
    <lineage>
        <taxon>Eukaryota</taxon>
        <taxon>Fungi</taxon>
        <taxon>Dikarya</taxon>
        <taxon>Basidiomycota</taxon>
        <taxon>Agaricomycotina</taxon>
        <taxon>Agaricomycetes</taxon>
        <taxon>Polyporales</taxon>
        <taxon>Meruliaceae</taxon>
        <taxon>Hermanssonia</taxon>
    </lineage>
</organism>
<evidence type="ECO:0000313" key="2">
    <source>
        <dbReference type="EMBL" id="PSR93800.1"/>
    </source>
</evidence>
<proteinExistence type="inferred from homology"/>
<dbReference type="Pfam" id="PF04176">
    <property type="entry name" value="TIP41"/>
    <property type="match status" value="1"/>
</dbReference>
<accession>A0A2R6PN15</accession>
<comment type="similarity">
    <text evidence="1">Belongs to the TIP41 family.</text>
</comment>
<evidence type="ECO:0000313" key="3">
    <source>
        <dbReference type="Proteomes" id="UP000186601"/>
    </source>
</evidence>
<protein>
    <submittedName>
        <fullName evidence="2">Uncharacterized protein</fullName>
    </submittedName>
</protein>
<dbReference type="InterPro" id="IPR051330">
    <property type="entry name" value="Phosphatase_reg/MetRdx"/>
</dbReference>
<dbReference type="OrthoDB" id="10253878at2759"/>
<dbReference type="AlphaFoldDB" id="A0A2R6PN15"/>
<reference evidence="2 3" key="1">
    <citation type="submission" date="2018-02" db="EMBL/GenBank/DDBJ databases">
        <title>Genome sequence of the basidiomycete white-rot fungus Phlebia centrifuga.</title>
        <authorList>
            <person name="Granchi Z."/>
            <person name="Peng M."/>
            <person name="de Vries R.P."/>
            <person name="Hilden K."/>
            <person name="Makela M.R."/>
            <person name="Grigoriev I."/>
            <person name="Riley R."/>
        </authorList>
    </citation>
    <scope>NUCLEOTIDE SEQUENCE [LARGE SCALE GENOMIC DNA]</scope>
    <source>
        <strain evidence="2 3">FBCC195</strain>
    </source>
</reference>
<dbReference type="EMBL" id="MLYV02000468">
    <property type="protein sequence ID" value="PSR93800.1"/>
    <property type="molecule type" value="Genomic_DNA"/>
</dbReference>
<dbReference type="GO" id="GO:0005829">
    <property type="term" value="C:cytosol"/>
    <property type="evidence" value="ECO:0007669"/>
    <property type="project" value="TreeGrafter"/>
</dbReference>
<comment type="caution">
    <text evidence="2">The sequence shown here is derived from an EMBL/GenBank/DDBJ whole genome shotgun (WGS) entry which is preliminary data.</text>
</comment>
<dbReference type="GO" id="GO:0031929">
    <property type="term" value="P:TOR signaling"/>
    <property type="evidence" value="ECO:0007669"/>
    <property type="project" value="TreeGrafter"/>
</dbReference>
<gene>
    <name evidence="2" type="ORF">PHLCEN_2v4695</name>
</gene>
<sequence length="252" mass="27536">MASTTPVPEHKLSESPNSRSIAVGDWTVTARTNPISNAVECDALQIALLGMPLPEMTFGNNSLELKHQPSGWNYVFTTMDALKSVKNGELTEGDGGVKVGYADAWLQSRSTGPLSQVPMPKTAPTKPYDWTYTTMYPGHALASSSSLISWQTADSDNPSHTIPLAELTRQDPILFYAEIPLFEDELHDNGASHLLVRIRLHRRDDLTPLTDPMWIAKALTDLPPEATQTSGAGTKWRGLGTKLDVATLVQQK</sequence>
<dbReference type="PANTHER" id="PTHR21021:SF16">
    <property type="entry name" value="TIP41-LIKE PROTEIN"/>
    <property type="match status" value="1"/>
</dbReference>
<evidence type="ECO:0000256" key="1">
    <source>
        <dbReference type="ARBA" id="ARBA00006658"/>
    </source>
</evidence>
<dbReference type="Proteomes" id="UP000186601">
    <property type="component" value="Unassembled WGS sequence"/>
</dbReference>
<dbReference type="InterPro" id="IPR007303">
    <property type="entry name" value="TIP41-like"/>
</dbReference>
<name>A0A2R6PN15_9APHY</name>
<keyword evidence="3" id="KW-1185">Reference proteome</keyword>
<dbReference type="STRING" id="98765.A0A2R6PN15"/>
<dbReference type="PANTHER" id="PTHR21021">
    <property type="entry name" value="GAF/PUTATIVE CYTOSKELETAL PROTEIN"/>
    <property type="match status" value="1"/>
</dbReference>